<dbReference type="Proteomes" id="UP000215286">
    <property type="component" value="Chromosome"/>
</dbReference>
<gene>
    <name evidence="1" type="ORF">CI104_21300</name>
</gene>
<name>A0ACA8DAL9_9ENTR</name>
<sequence>MYHEARIFWLRLRSIFLLKKEPAMRLPEFEPLHSFAKSVKSAIFAHLCTFFFCACLSKMQFETFIQH</sequence>
<keyword evidence="2" id="KW-1185">Reference proteome</keyword>
<evidence type="ECO:0000313" key="1">
    <source>
        <dbReference type="EMBL" id="AST81440.1"/>
    </source>
</evidence>
<proteinExistence type="predicted"/>
<protein>
    <submittedName>
        <fullName evidence="1">Uncharacterized protein</fullName>
    </submittedName>
</protein>
<organism evidence="1 2">
    <name type="scientific">Citrobacter farmeri</name>
    <dbReference type="NCBI Taxonomy" id="67824"/>
    <lineage>
        <taxon>Bacteria</taxon>
        <taxon>Pseudomonadati</taxon>
        <taxon>Pseudomonadota</taxon>
        <taxon>Gammaproteobacteria</taxon>
        <taxon>Enterobacterales</taxon>
        <taxon>Enterobacteriaceae</taxon>
        <taxon>Citrobacter</taxon>
    </lineage>
</organism>
<dbReference type="EMBL" id="CP022695">
    <property type="protein sequence ID" value="AST81440.1"/>
    <property type="molecule type" value="Genomic_DNA"/>
</dbReference>
<evidence type="ECO:0000313" key="2">
    <source>
        <dbReference type="Proteomes" id="UP000215286"/>
    </source>
</evidence>
<reference evidence="1" key="1">
    <citation type="submission" date="2017-08" db="EMBL/GenBank/DDBJ databases">
        <title>Real-time genomic and epidemiological investigation of a multi-institutional outbreak of KPC-producing Enterobacteriaceae reveals complex transmission dynamics and informs management responses.</title>
        <authorList>
            <person name="Kwong J.C."/>
            <person name="Lane C."/>
            <person name="Romanes F."/>
            <person name="Goncalves da Silva A."/>
            <person name="Easton M."/>
            <person name="Cronin K."/>
            <person name="Waters M.J."/>
            <person name="Tomita T."/>
            <person name="Stevens K."/>
            <person name="Schultz M.B."/>
            <person name="Baines S.L."/>
            <person name="Sherry N.L."/>
            <person name="Carter G."/>
            <person name="Mu A."/>
            <person name="Sait M."/>
            <person name="Ballard S.A."/>
            <person name="Seemann T."/>
            <person name="Stinear T.P."/>
            <person name="Howden B.P."/>
        </authorList>
    </citation>
    <scope>NUCLEOTIDE SEQUENCE</scope>
    <source>
        <strain evidence="1">AUSMDU00008141</strain>
    </source>
</reference>
<accession>A0ACA8DAL9</accession>